<feature type="transmembrane region" description="Helical" evidence="1">
    <location>
        <begin position="77"/>
        <end position="101"/>
    </location>
</feature>
<feature type="non-terminal residue" evidence="2">
    <location>
        <position position="1"/>
    </location>
</feature>
<dbReference type="Proteomes" id="UP001497382">
    <property type="component" value="Unassembled WGS sequence"/>
</dbReference>
<dbReference type="AlphaFoldDB" id="A0AAV2AF85"/>
<dbReference type="EMBL" id="CAXIEN010000159">
    <property type="protein sequence ID" value="CAL1282698.1"/>
    <property type="molecule type" value="Genomic_DNA"/>
</dbReference>
<protein>
    <submittedName>
        <fullName evidence="2">Uncharacterized protein</fullName>
    </submittedName>
</protein>
<name>A0AAV2AF85_9ARAC</name>
<keyword evidence="3" id="KW-1185">Reference proteome</keyword>
<evidence type="ECO:0000256" key="1">
    <source>
        <dbReference type="SAM" id="Phobius"/>
    </source>
</evidence>
<evidence type="ECO:0000313" key="2">
    <source>
        <dbReference type="EMBL" id="CAL1282698.1"/>
    </source>
</evidence>
<evidence type="ECO:0000313" key="3">
    <source>
        <dbReference type="Proteomes" id="UP001497382"/>
    </source>
</evidence>
<dbReference type="SUPFAM" id="SSF81321">
    <property type="entry name" value="Family A G protein-coupled receptor-like"/>
    <property type="match status" value="1"/>
</dbReference>
<reference evidence="2 3" key="1">
    <citation type="submission" date="2024-04" db="EMBL/GenBank/DDBJ databases">
        <authorList>
            <person name="Rising A."/>
            <person name="Reimegard J."/>
            <person name="Sonavane S."/>
            <person name="Akerstrom W."/>
            <person name="Nylinder S."/>
            <person name="Hedman E."/>
            <person name="Kallberg Y."/>
        </authorList>
    </citation>
    <scope>NUCLEOTIDE SEQUENCE [LARGE SCALE GENOMIC DNA]</scope>
</reference>
<accession>A0AAV2AF85</accession>
<comment type="caution">
    <text evidence="2">The sequence shown here is derived from an EMBL/GenBank/DDBJ whole genome shotgun (WGS) entry which is preliminary data.</text>
</comment>
<gene>
    <name evidence="2" type="ORF">LARSCL_LOCUS12209</name>
</gene>
<keyword evidence="1" id="KW-0812">Transmembrane</keyword>
<proteinExistence type="predicted"/>
<organism evidence="2 3">
    <name type="scientific">Larinioides sclopetarius</name>
    <dbReference type="NCBI Taxonomy" id="280406"/>
    <lineage>
        <taxon>Eukaryota</taxon>
        <taxon>Metazoa</taxon>
        <taxon>Ecdysozoa</taxon>
        <taxon>Arthropoda</taxon>
        <taxon>Chelicerata</taxon>
        <taxon>Arachnida</taxon>
        <taxon>Araneae</taxon>
        <taxon>Araneomorphae</taxon>
        <taxon>Entelegynae</taxon>
        <taxon>Araneoidea</taxon>
        <taxon>Araneidae</taxon>
        <taxon>Larinioides</taxon>
    </lineage>
</organism>
<sequence>NDTWFDWNESRIYWNESLFDWKQCRFESNESLSNRNITVPSWNKTVITWADILDPEMKAVTSPFWLKFSPPSMEAQYALGILYIIIMIAGLFGNFIIIFLFSTCKYAGL</sequence>
<keyword evidence="1" id="KW-1133">Transmembrane helix</keyword>
<keyword evidence="1" id="KW-0472">Membrane</keyword>